<feature type="transmembrane region" description="Helical" evidence="2">
    <location>
        <begin position="509"/>
        <end position="536"/>
    </location>
</feature>
<evidence type="ECO:0000313" key="3">
    <source>
        <dbReference type="EMBL" id="CAK4011293.1"/>
    </source>
</evidence>
<keyword evidence="2" id="KW-0812">Transmembrane</keyword>
<keyword evidence="2" id="KW-0472">Membrane</keyword>
<proteinExistence type="predicted"/>
<feature type="transmembrane region" description="Helical" evidence="2">
    <location>
        <begin position="292"/>
        <end position="314"/>
    </location>
</feature>
<dbReference type="Proteomes" id="UP001296104">
    <property type="component" value="Unassembled WGS sequence"/>
</dbReference>
<feature type="compositionally biased region" description="Basic and acidic residues" evidence="1">
    <location>
        <begin position="55"/>
        <end position="65"/>
    </location>
</feature>
<evidence type="ECO:0000256" key="1">
    <source>
        <dbReference type="SAM" id="MobiDB-lite"/>
    </source>
</evidence>
<dbReference type="EMBL" id="CAVMBE010000024">
    <property type="protein sequence ID" value="CAK4011293.1"/>
    <property type="molecule type" value="Genomic_DNA"/>
</dbReference>
<gene>
    <name evidence="3" type="ORF">LECACI_7A004445</name>
</gene>
<dbReference type="AlphaFoldDB" id="A0AAI9EAH9"/>
<evidence type="ECO:0000256" key="2">
    <source>
        <dbReference type="SAM" id="Phobius"/>
    </source>
</evidence>
<evidence type="ECO:0000313" key="4">
    <source>
        <dbReference type="Proteomes" id="UP001296104"/>
    </source>
</evidence>
<sequence>MDSKPDFTNPFAGQSESDGPHGSDADQLSPTTNTAPHTADAAPTETTPAAPPSTEHQRSARDEHPSGTATPVSRGEIHYSTPPAEVDTGRARAATATSSTLKPPIEATRTTSSTGTRHPHREKMLEKIKSTADDVAPGVVEKVRTAKRALHLNHVKVTGPSRLLNPTNIRMNVRYASDSEDDDSVKRAKQMSLLWRSRDNRKGRNSIAVPLLPPDEGPSFLPLAYTPKLKTNLKEIGINFWRMLTTFPYWDMAFWSGWSYTIGSALFVADGVLAWGPVAFGEDFESKKADTYGGPLCFFIGALFYQVGAVAAYLEAVNDGSFHGAAMRRLLEGHEDEQKKMLDDKIHNFFSHARPNYWNRHDRHGEDTIAAAVDPEAGWNTKEARRLRPGSIYPTGKAPAPRRGAMDLGGEEHDGSGYLTWRWRPSWEALRTHHVYEIGYLACTIQLFGVTLYGITGIVVLPGILSTLEWWQELGAFWVPQAVAAACFLISSLMFMLETQERWWKPEPAVLGWWIGVWATIGSVGFELIAVFGFLAHEHHWAKYQSDLATVWGSIGYLIASFLQWYEALSKNPVEELFNEPGEMKSYQVHPL</sequence>
<comment type="caution">
    <text evidence="3">The sequence shown here is derived from an EMBL/GenBank/DDBJ whole genome shotgun (WGS) entry which is preliminary data.</text>
</comment>
<protein>
    <submittedName>
        <fullName evidence="3">Integral membrane</fullName>
    </submittedName>
</protein>
<keyword evidence="4" id="KW-1185">Reference proteome</keyword>
<feature type="transmembrane region" description="Helical" evidence="2">
    <location>
        <begin position="548"/>
        <end position="566"/>
    </location>
</feature>
<accession>A0AAI9EAH9</accession>
<feature type="compositionally biased region" description="Low complexity" evidence="1">
    <location>
        <begin position="30"/>
        <end position="54"/>
    </location>
</feature>
<name>A0AAI9EAH9_9PEZI</name>
<feature type="compositionally biased region" description="Low complexity" evidence="1">
    <location>
        <begin position="91"/>
        <end position="100"/>
    </location>
</feature>
<feature type="transmembrane region" description="Helical" evidence="2">
    <location>
        <begin position="477"/>
        <end position="497"/>
    </location>
</feature>
<reference evidence="3" key="1">
    <citation type="submission" date="2023-11" db="EMBL/GenBank/DDBJ databases">
        <authorList>
            <person name="Alioto T."/>
            <person name="Alioto T."/>
            <person name="Gomez Garrido J."/>
        </authorList>
    </citation>
    <scope>NUCLEOTIDE SEQUENCE</scope>
</reference>
<feature type="region of interest" description="Disordered" evidence="1">
    <location>
        <begin position="1"/>
        <end position="121"/>
    </location>
</feature>
<feature type="transmembrane region" description="Helical" evidence="2">
    <location>
        <begin position="438"/>
        <end position="465"/>
    </location>
</feature>
<feature type="transmembrane region" description="Helical" evidence="2">
    <location>
        <begin position="258"/>
        <end position="280"/>
    </location>
</feature>
<organism evidence="3 4">
    <name type="scientific">Lecanosticta acicola</name>
    <dbReference type="NCBI Taxonomy" id="111012"/>
    <lineage>
        <taxon>Eukaryota</taxon>
        <taxon>Fungi</taxon>
        <taxon>Dikarya</taxon>
        <taxon>Ascomycota</taxon>
        <taxon>Pezizomycotina</taxon>
        <taxon>Dothideomycetes</taxon>
        <taxon>Dothideomycetidae</taxon>
        <taxon>Mycosphaerellales</taxon>
        <taxon>Mycosphaerellaceae</taxon>
        <taxon>Lecanosticta</taxon>
    </lineage>
</organism>
<keyword evidence="2" id="KW-1133">Transmembrane helix</keyword>